<organism evidence="3 4">
    <name type="scientific">Aphanomyces stellatus</name>
    <dbReference type="NCBI Taxonomy" id="120398"/>
    <lineage>
        <taxon>Eukaryota</taxon>
        <taxon>Sar</taxon>
        <taxon>Stramenopiles</taxon>
        <taxon>Oomycota</taxon>
        <taxon>Saprolegniomycetes</taxon>
        <taxon>Saprolegniales</taxon>
        <taxon>Verrucalvaceae</taxon>
        <taxon>Aphanomyces</taxon>
    </lineage>
</organism>
<feature type="transmembrane region" description="Helical" evidence="1">
    <location>
        <begin position="6"/>
        <end position="28"/>
    </location>
</feature>
<evidence type="ECO:0000256" key="1">
    <source>
        <dbReference type="SAM" id="Phobius"/>
    </source>
</evidence>
<keyword evidence="1" id="KW-1133">Transmembrane helix</keyword>
<accession>A0A485LCH7</accession>
<protein>
    <submittedName>
        <fullName evidence="3">Aste57867_18793 protein</fullName>
    </submittedName>
</protein>
<reference evidence="2" key="2">
    <citation type="submission" date="2019-06" db="EMBL/GenBank/DDBJ databases">
        <title>Genomics analysis of Aphanomyces spp. identifies a new class of oomycete effector associated with host adaptation.</title>
        <authorList>
            <person name="Gaulin E."/>
        </authorList>
    </citation>
    <scope>NUCLEOTIDE SEQUENCE</scope>
    <source>
        <strain evidence="2">CBS 578.67</strain>
    </source>
</reference>
<proteinExistence type="predicted"/>
<dbReference type="AlphaFoldDB" id="A0A485LCH7"/>
<evidence type="ECO:0000313" key="2">
    <source>
        <dbReference type="EMBL" id="KAF0689774.1"/>
    </source>
</evidence>
<reference evidence="3 4" key="1">
    <citation type="submission" date="2019-03" db="EMBL/GenBank/DDBJ databases">
        <authorList>
            <person name="Gaulin E."/>
            <person name="Dumas B."/>
        </authorList>
    </citation>
    <scope>NUCLEOTIDE SEQUENCE [LARGE SCALE GENOMIC DNA]</scope>
    <source>
        <strain evidence="3">CBS 568.67</strain>
    </source>
</reference>
<dbReference type="OrthoDB" id="10624732at2759"/>
<evidence type="ECO:0000313" key="4">
    <source>
        <dbReference type="Proteomes" id="UP000332933"/>
    </source>
</evidence>
<sequence length="136" mass="15167">MLTLIWSAWVSSTLLAGGMIMMSCLVCLPRRMEVICVDVLHWTFRGQLHHAIGMIGLVFLLMIGAKLESLSANGLDWKARELRLSAQRDGVITLFTLLIYYLSIQLLKSKKLLVAATAPMQLKGTLHPQETKDLST</sequence>
<keyword evidence="1" id="KW-0472">Membrane</keyword>
<feature type="transmembrane region" description="Helical" evidence="1">
    <location>
        <begin position="48"/>
        <end position="65"/>
    </location>
</feature>
<gene>
    <name evidence="3" type="primary">Aste57867_18793</name>
    <name evidence="2" type="ORF">As57867_018729</name>
    <name evidence="3" type="ORF">ASTE57867_18793</name>
</gene>
<name>A0A485LCH7_9STRA</name>
<feature type="transmembrane region" description="Helical" evidence="1">
    <location>
        <begin position="85"/>
        <end position="103"/>
    </location>
</feature>
<keyword evidence="1" id="KW-0812">Transmembrane</keyword>
<evidence type="ECO:0000313" key="3">
    <source>
        <dbReference type="EMBL" id="VFT95527.1"/>
    </source>
</evidence>
<dbReference type="EMBL" id="CAADRA010006433">
    <property type="protein sequence ID" value="VFT95527.1"/>
    <property type="molecule type" value="Genomic_DNA"/>
</dbReference>
<dbReference type="EMBL" id="VJMH01006412">
    <property type="protein sequence ID" value="KAF0689774.1"/>
    <property type="molecule type" value="Genomic_DNA"/>
</dbReference>
<dbReference type="Proteomes" id="UP000332933">
    <property type="component" value="Unassembled WGS sequence"/>
</dbReference>
<keyword evidence="4" id="KW-1185">Reference proteome</keyword>